<dbReference type="InterPro" id="IPR012334">
    <property type="entry name" value="Pectin_lyas_fold"/>
</dbReference>
<keyword evidence="3 5" id="KW-0063">Aspartyl esterase</keyword>
<dbReference type="Pfam" id="PF01095">
    <property type="entry name" value="Pectinesterase"/>
    <property type="match status" value="2"/>
</dbReference>
<dbReference type="eggNOG" id="COG4677">
    <property type="taxonomic scope" value="Bacteria"/>
</dbReference>
<dbReference type="InterPro" id="IPR011050">
    <property type="entry name" value="Pectin_lyase_fold/virulence"/>
</dbReference>
<dbReference type="STRING" id="743719.PaelaDRAFT_2147"/>
<dbReference type="PANTHER" id="PTHR31321:SF57">
    <property type="entry name" value="PECTINESTERASE 53-RELATED"/>
    <property type="match status" value="1"/>
</dbReference>
<dbReference type="EC" id="3.1.1.11" evidence="5"/>
<evidence type="ECO:0000256" key="5">
    <source>
        <dbReference type="RuleBase" id="RU000589"/>
    </source>
</evidence>
<comment type="similarity">
    <text evidence="1">Belongs to the pectinesterase family.</text>
</comment>
<keyword evidence="2 5" id="KW-0378">Hydrolase</keyword>
<dbReference type="SUPFAM" id="SSF51126">
    <property type="entry name" value="Pectin lyase-like"/>
    <property type="match status" value="1"/>
</dbReference>
<evidence type="ECO:0000256" key="3">
    <source>
        <dbReference type="ARBA" id="ARBA00023085"/>
    </source>
</evidence>
<evidence type="ECO:0000256" key="2">
    <source>
        <dbReference type="ARBA" id="ARBA00022801"/>
    </source>
</evidence>
<comment type="pathway">
    <text evidence="5">Glycan metabolism; pectin degradation; 2-dehydro-3-deoxy-D-gluconate from pectin: step 1/5.</text>
</comment>
<dbReference type="GO" id="GO:0042545">
    <property type="term" value="P:cell wall modification"/>
    <property type="evidence" value="ECO:0007669"/>
    <property type="project" value="UniProtKB-UniRule"/>
</dbReference>
<sequence length="357" mass="39875">MNMSGEGKSMRILPEQEKQRLITVALDGSGDYRSIQEAVDHAPGGTAEQRTVIHIREGVYNEKLHIEKPFLHLVGESAEGTIITYDDYARKTFPDGSPYHTFNSYTVLFGADDLTVENLTIRNDAGRGELVGQALAAYVDSDRICFRNCRFIGHQDTLFTGPLPDKPLKRGSFGGPRDGLHKVAGRQWYDSCYIEGDVDFIFGSATAVFTDCEIFSRNRLTAENLPHVERHPEINGWITAASTPESSPYGYVFIRCRLTGDAPEGSVYLGRPWRNHAKVAWIDCWMGAHIRAEGWDNWDKPESEATVTYVEHGCRGPGADRQHRVSWSGTLTDEQADQYSLGRIFEGEAPWIPCPGS</sequence>
<dbReference type="GO" id="GO:0030599">
    <property type="term" value="F:pectinesterase activity"/>
    <property type="evidence" value="ECO:0007669"/>
    <property type="project" value="UniProtKB-UniRule"/>
</dbReference>
<proteinExistence type="inferred from homology"/>
<dbReference type="PROSITE" id="PS00503">
    <property type="entry name" value="PECTINESTERASE_2"/>
    <property type="match status" value="1"/>
</dbReference>
<dbReference type="Proteomes" id="UP000003891">
    <property type="component" value="Unassembled WGS sequence"/>
</dbReference>
<dbReference type="PATRIC" id="fig|743719.3.peg.2171"/>
<gene>
    <name evidence="7" type="ORF">PaelaDRAFT_2147</name>
</gene>
<evidence type="ECO:0000256" key="4">
    <source>
        <dbReference type="PROSITE-ProRule" id="PRU10040"/>
    </source>
</evidence>
<dbReference type="AlphaFoldDB" id="G4HDT6"/>
<feature type="domain" description="Pectinesterase catalytic" evidence="6">
    <location>
        <begin position="22"/>
        <end position="160"/>
    </location>
</feature>
<evidence type="ECO:0000313" key="7">
    <source>
        <dbReference type="EMBL" id="EHB65005.1"/>
    </source>
</evidence>
<dbReference type="UniPathway" id="UPA00545">
    <property type="reaction ID" value="UER00823"/>
</dbReference>
<dbReference type="GO" id="GO:0045490">
    <property type="term" value="P:pectin catabolic process"/>
    <property type="evidence" value="ECO:0007669"/>
    <property type="project" value="UniProtKB-UniRule"/>
</dbReference>
<accession>G4HDT6</accession>
<dbReference type="InterPro" id="IPR000070">
    <property type="entry name" value="Pectinesterase_cat"/>
</dbReference>
<evidence type="ECO:0000256" key="1">
    <source>
        <dbReference type="ARBA" id="ARBA00008891"/>
    </source>
</evidence>
<organism evidence="7 8">
    <name type="scientific">Paenibacillus lactis 154</name>
    <dbReference type="NCBI Taxonomy" id="743719"/>
    <lineage>
        <taxon>Bacteria</taxon>
        <taxon>Bacillati</taxon>
        <taxon>Bacillota</taxon>
        <taxon>Bacilli</taxon>
        <taxon>Bacillales</taxon>
        <taxon>Paenibacillaceae</taxon>
        <taxon>Paenibacillus</taxon>
    </lineage>
</organism>
<dbReference type="InterPro" id="IPR033131">
    <property type="entry name" value="Pectinesterase_Asp_AS"/>
</dbReference>
<feature type="domain" description="Pectinesterase catalytic" evidence="6">
    <location>
        <begin position="170"/>
        <end position="347"/>
    </location>
</feature>
<dbReference type="EMBL" id="AGIP01000004">
    <property type="protein sequence ID" value="EHB65005.1"/>
    <property type="molecule type" value="Genomic_DNA"/>
</dbReference>
<comment type="catalytic activity">
    <reaction evidence="5">
        <text>[(1-&gt;4)-alpha-D-galacturonosyl methyl ester](n) + n H2O = [(1-&gt;4)-alpha-D-galacturonosyl](n) + n methanol + n H(+)</text>
        <dbReference type="Rhea" id="RHEA:22380"/>
        <dbReference type="Rhea" id="RHEA-COMP:14570"/>
        <dbReference type="Rhea" id="RHEA-COMP:14573"/>
        <dbReference type="ChEBI" id="CHEBI:15377"/>
        <dbReference type="ChEBI" id="CHEBI:15378"/>
        <dbReference type="ChEBI" id="CHEBI:17790"/>
        <dbReference type="ChEBI" id="CHEBI:140522"/>
        <dbReference type="ChEBI" id="CHEBI:140523"/>
        <dbReference type="EC" id="3.1.1.11"/>
    </reaction>
</comment>
<protein>
    <recommendedName>
        <fullName evidence="5">Pectinesterase</fullName>
        <ecNumber evidence="5">3.1.1.11</ecNumber>
    </recommendedName>
</protein>
<dbReference type="GO" id="GO:0009279">
    <property type="term" value="C:cell outer membrane"/>
    <property type="evidence" value="ECO:0007669"/>
    <property type="project" value="TreeGrafter"/>
</dbReference>
<reference evidence="7 8" key="1">
    <citation type="submission" date="2011-09" db="EMBL/GenBank/DDBJ databases">
        <title>The draft genome of Paenibacillus lactis 154.</title>
        <authorList>
            <consortium name="US DOE Joint Genome Institute (JGI-PGF)"/>
            <person name="Lucas S."/>
            <person name="Han J."/>
            <person name="Lapidus A."/>
            <person name="Cheng J.-F."/>
            <person name="Goodwin L."/>
            <person name="Pitluck S."/>
            <person name="Peters L."/>
            <person name="Land M.L."/>
            <person name="Hauser L."/>
            <person name="Siebers A."/>
            <person name="Thelen M."/>
            <person name="Hugenholtz P."/>
            <person name="Allgaier M."/>
            <person name="Woyke T.J."/>
        </authorList>
    </citation>
    <scope>NUCLEOTIDE SEQUENCE [LARGE SCALE GENOMIC DNA]</scope>
    <source>
        <strain evidence="7 8">154</strain>
    </source>
</reference>
<name>G4HDT6_9BACL</name>
<dbReference type="Gene3D" id="2.160.20.10">
    <property type="entry name" value="Single-stranded right-handed beta-helix, Pectin lyase-like"/>
    <property type="match status" value="1"/>
</dbReference>
<feature type="active site" evidence="4">
    <location>
        <position position="199"/>
    </location>
</feature>
<evidence type="ECO:0000259" key="6">
    <source>
        <dbReference type="Pfam" id="PF01095"/>
    </source>
</evidence>
<dbReference type="PANTHER" id="PTHR31321">
    <property type="entry name" value="ACYL-COA THIOESTER HYDROLASE YBHC-RELATED"/>
    <property type="match status" value="1"/>
</dbReference>
<evidence type="ECO:0000313" key="8">
    <source>
        <dbReference type="Proteomes" id="UP000003891"/>
    </source>
</evidence>